<comment type="caution">
    <text evidence="2">The sequence shown here is derived from an EMBL/GenBank/DDBJ whole genome shotgun (WGS) entry which is preliminary data.</text>
</comment>
<protein>
    <submittedName>
        <fullName evidence="2">Uncharacterized protein</fullName>
    </submittedName>
</protein>
<sequence length="101" mass="10554">MAVAGRPPQTQPADARVTSSSTDGPRGTSGAGLSDPEAPTRGGRNVKMPGTTGLFKLTGSQGRASDIRGAEAFHTDATEEGRSNHDVGRRGLHLEETQRTR</sequence>
<dbReference type="EMBL" id="JANPWB010000006">
    <property type="protein sequence ID" value="KAJ1180544.1"/>
    <property type="molecule type" value="Genomic_DNA"/>
</dbReference>
<evidence type="ECO:0000313" key="2">
    <source>
        <dbReference type="EMBL" id="KAJ1180544.1"/>
    </source>
</evidence>
<evidence type="ECO:0000313" key="3">
    <source>
        <dbReference type="Proteomes" id="UP001066276"/>
    </source>
</evidence>
<reference evidence="2" key="1">
    <citation type="journal article" date="2022" name="bioRxiv">
        <title>Sequencing and chromosome-scale assembly of the giantPleurodeles waltlgenome.</title>
        <authorList>
            <person name="Brown T."/>
            <person name="Elewa A."/>
            <person name="Iarovenko S."/>
            <person name="Subramanian E."/>
            <person name="Araus A.J."/>
            <person name="Petzold A."/>
            <person name="Susuki M."/>
            <person name="Suzuki K.-i.T."/>
            <person name="Hayashi T."/>
            <person name="Toyoda A."/>
            <person name="Oliveira C."/>
            <person name="Osipova E."/>
            <person name="Leigh N.D."/>
            <person name="Simon A."/>
            <person name="Yun M.H."/>
        </authorList>
    </citation>
    <scope>NUCLEOTIDE SEQUENCE</scope>
    <source>
        <strain evidence="2">20211129_DDA</strain>
        <tissue evidence="2">Liver</tissue>
    </source>
</reference>
<organism evidence="2 3">
    <name type="scientific">Pleurodeles waltl</name>
    <name type="common">Iberian ribbed newt</name>
    <dbReference type="NCBI Taxonomy" id="8319"/>
    <lineage>
        <taxon>Eukaryota</taxon>
        <taxon>Metazoa</taxon>
        <taxon>Chordata</taxon>
        <taxon>Craniata</taxon>
        <taxon>Vertebrata</taxon>
        <taxon>Euteleostomi</taxon>
        <taxon>Amphibia</taxon>
        <taxon>Batrachia</taxon>
        <taxon>Caudata</taxon>
        <taxon>Salamandroidea</taxon>
        <taxon>Salamandridae</taxon>
        <taxon>Pleurodelinae</taxon>
        <taxon>Pleurodeles</taxon>
    </lineage>
</organism>
<accession>A0AAV7TUW4</accession>
<gene>
    <name evidence="2" type="ORF">NDU88_005765</name>
</gene>
<name>A0AAV7TUW4_PLEWA</name>
<feature type="compositionally biased region" description="Basic and acidic residues" evidence="1">
    <location>
        <begin position="65"/>
        <end position="101"/>
    </location>
</feature>
<keyword evidence="3" id="KW-1185">Reference proteome</keyword>
<evidence type="ECO:0000256" key="1">
    <source>
        <dbReference type="SAM" id="MobiDB-lite"/>
    </source>
</evidence>
<proteinExistence type="predicted"/>
<dbReference type="AlphaFoldDB" id="A0AAV7TUW4"/>
<feature type="region of interest" description="Disordered" evidence="1">
    <location>
        <begin position="1"/>
        <end position="101"/>
    </location>
</feature>
<dbReference type="Proteomes" id="UP001066276">
    <property type="component" value="Chromosome 3_2"/>
</dbReference>